<evidence type="ECO:0000313" key="4">
    <source>
        <dbReference type="Proteomes" id="UP000242450"/>
    </source>
</evidence>
<dbReference type="InterPro" id="IPR003877">
    <property type="entry name" value="SPRY_dom"/>
</dbReference>
<evidence type="ECO:0000259" key="2">
    <source>
        <dbReference type="PROSITE" id="PS50188"/>
    </source>
</evidence>
<accession>A0A212CUB4</accession>
<evidence type="ECO:0000313" key="3">
    <source>
        <dbReference type="EMBL" id="OWK09580.1"/>
    </source>
</evidence>
<dbReference type="AlphaFoldDB" id="A0A212CUB4"/>
<dbReference type="SUPFAM" id="SSF49899">
    <property type="entry name" value="Concanavalin A-like lectins/glucanases"/>
    <property type="match status" value="1"/>
</dbReference>
<dbReference type="OrthoDB" id="295536at2759"/>
<dbReference type="SMART" id="SM00449">
    <property type="entry name" value="SPRY"/>
    <property type="match status" value="1"/>
</dbReference>
<feature type="region of interest" description="Disordered" evidence="1">
    <location>
        <begin position="212"/>
        <end position="232"/>
    </location>
</feature>
<reference evidence="3 4" key="1">
    <citation type="journal article" date="2018" name="Mol. Genet. Genomics">
        <title>The red deer Cervus elaphus genome CerEla1.0: sequencing, annotating, genes, and chromosomes.</title>
        <authorList>
            <person name="Bana N.A."/>
            <person name="Nyiri A."/>
            <person name="Nagy J."/>
            <person name="Frank K."/>
            <person name="Nagy T."/>
            <person name="Steger V."/>
            <person name="Schiller M."/>
            <person name="Lakatos P."/>
            <person name="Sugar L."/>
            <person name="Horn P."/>
            <person name="Barta E."/>
            <person name="Orosz L."/>
        </authorList>
    </citation>
    <scope>NUCLEOTIDE SEQUENCE [LARGE SCALE GENOMIC DNA]</scope>
    <source>
        <strain evidence="3">Hungarian</strain>
    </source>
</reference>
<gene>
    <name evidence="3" type="ORF">Celaphus_00006287</name>
</gene>
<dbReference type="Gene3D" id="2.60.120.920">
    <property type="match status" value="1"/>
</dbReference>
<organism evidence="3 4">
    <name type="scientific">Cervus elaphus hippelaphus</name>
    <name type="common">European red deer</name>
    <dbReference type="NCBI Taxonomy" id="46360"/>
    <lineage>
        <taxon>Eukaryota</taxon>
        <taxon>Metazoa</taxon>
        <taxon>Chordata</taxon>
        <taxon>Craniata</taxon>
        <taxon>Vertebrata</taxon>
        <taxon>Euteleostomi</taxon>
        <taxon>Mammalia</taxon>
        <taxon>Eutheria</taxon>
        <taxon>Laurasiatheria</taxon>
        <taxon>Artiodactyla</taxon>
        <taxon>Ruminantia</taxon>
        <taxon>Pecora</taxon>
        <taxon>Cervidae</taxon>
        <taxon>Cervinae</taxon>
        <taxon>Cervus</taxon>
    </lineage>
</organism>
<dbReference type="GO" id="GO:0005737">
    <property type="term" value="C:cytoplasm"/>
    <property type="evidence" value="ECO:0007669"/>
    <property type="project" value="TreeGrafter"/>
</dbReference>
<dbReference type="FunFam" id="2.60.120.920:FF:000009">
    <property type="entry name" value="E3 ubiquitin-protein ligase TRIM9 isoform X1"/>
    <property type="match status" value="1"/>
</dbReference>
<dbReference type="Pfam" id="PF00622">
    <property type="entry name" value="SPRY"/>
    <property type="match status" value="1"/>
</dbReference>
<name>A0A212CUB4_CEREH</name>
<dbReference type="Proteomes" id="UP000242450">
    <property type="component" value="Chromosome 12"/>
</dbReference>
<protein>
    <recommendedName>
        <fullName evidence="2">B30.2/SPRY domain-containing protein</fullName>
    </recommendedName>
</protein>
<keyword evidence="4" id="KW-1185">Reference proteome</keyword>
<dbReference type="PANTHER" id="PTHR24099:SF13">
    <property type="entry name" value="E3 UBIQUITIN-PROTEIN LIGASE TRIM9"/>
    <property type="match status" value="1"/>
</dbReference>
<dbReference type="PROSITE" id="PS50188">
    <property type="entry name" value="B302_SPRY"/>
    <property type="match status" value="1"/>
</dbReference>
<dbReference type="InterPro" id="IPR043136">
    <property type="entry name" value="B30.2/SPRY_sf"/>
</dbReference>
<evidence type="ECO:0000256" key="1">
    <source>
        <dbReference type="SAM" id="MobiDB-lite"/>
    </source>
</evidence>
<dbReference type="InterPro" id="IPR013320">
    <property type="entry name" value="ConA-like_dom_sf"/>
</dbReference>
<feature type="domain" description="B30.2/SPRY" evidence="2">
    <location>
        <begin position="25"/>
        <end position="210"/>
    </location>
</feature>
<dbReference type="PANTHER" id="PTHR24099">
    <property type="entry name" value="E3 UBIQUITIN-PROTEIN LIGASE TRIM36-RELATED"/>
    <property type="match status" value="1"/>
</dbReference>
<dbReference type="InterPro" id="IPR050617">
    <property type="entry name" value="E3_ligase_FN3/SPRY"/>
</dbReference>
<sequence>MSPFSSTLNLQPSFPGRAYFDFRSSPHQLSLHSSLQSLNAPVAWFAFDPGSAHSDIIFSNDNLTVTCSSYDDRVVLGKTGFSKGVHYWELTVDRYDNHPDPAFGVARIDVMKDVMLGKDDKAWAMYVDNNRSWFMHNNSHTNRTEGGITKGATIGVLLDFNRKTLTFFINDEQQGPIAFENVEGLFFPAVSLNRNVQVSGCSICEAAHGSVSLGPTLESPDQDAEERGVRGRTDVTREIIPDQQKPLHYI</sequence>
<comment type="caution">
    <text evidence="3">The sequence shown here is derived from an EMBL/GenBank/DDBJ whole genome shotgun (WGS) entry which is preliminary data.</text>
</comment>
<proteinExistence type="predicted"/>
<dbReference type="InterPro" id="IPR001870">
    <property type="entry name" value="B30.2/SPRY"/>
</dbReference>
<dbReference type="CDD" id="cd12889">
    <property type="entry name" value="SPRY_PRY_TRIM67_9"/>
    <property type="match status" value="1"/>
</dbReference>
<dbReference type="EMBL" id="MKHE01000012">
    <property type="protein sequence ID" value="OWK09580.1"/>
    <property type="molecule type" value="Genomic_DNA"/>
</dbReference>